<dbReference type="InterPro" id="IPR019546">
    <property type="entry name" value="TAT_signal_bac_arc"/>
</dbReference>
<comment type="similarity">
    <text evidence="1">Belongs to the HAD-like hydrolase superfamily. S-2-haloalkanoic acid dehalogenase family.</text>
</comment>
<dbReference type="Gene3D" id="1.10.150.240">
    <property type="entry name" value="Putative phosphatase, domain 2"/>
    <property type="match status" value="1"/>
</dbReference>
<keyword evidence="2" id="KW-0378">Hydrolase</keyword>
<name>A0ABQ5MJ89_9FLAO</name>
<keyword evidence="5" id="KW-1185">Reference proteome</keyword>
<sequence length="266" mass="29387">MFLKLTPMSSRRSFIKKASLAGIAGITTPTFASAEELSSTPNKRPKVLFFDVNETLLDLTAMKTNVSNALNGNTDLLKLWFTTMLQYSLVTTVTRQYDDFGKIGAAALVMVAANNNIKISQKEAENIIIPPLRSLPPHPEVIEALELLKKNNYTLVSFTNSSQKGVSTQFKNAGLTHYFDKMLSIDALGKFKPHHETYAWASRQMNIEPSESMLIAAHGWDIAGALAAGWRAAFVNRPGAQLYPLAPSPELNEFDLSRISKKLINL</sequence>
<dbReference type="InterPro" id="IPR006328">
    <property type="entry name" value="2-HAD"/>
</dbReference>
<evidence type="ECO:0000256" key="3">
    <source>
        <dbReference type="SAM" id="SignalP"/>
    </source>
</evidence>
<keyword evidence="3" id="KW-0732">Signal</keyword>
<feature type="signal peptide" evidence="3">
    <location>
        <begin position="1"/>
        <end position="34"/>
    </location>
</feature>
<evidence type="ECO:0000256" key="1">
    <source>
        <dbReference type="ARBA" id="ARBA00008106"/>
    </source>
</evidence>
<organism evidence="4 5">
    <name type="scientific">Neptunitalea lumnitzerae</name>
    <dbReference type="NCBI Taxonomy" id="2965509"/>
    <lineage>
        <taxon>Bacteria</taxon>
        <taxon>Pseudomonadati</taxon>
        <taxon>Bacteroidota</taxon>
        <taxon>Flavobacteriia</taxon>
        <taxon>Flavobacteriales</taxon>
        <taxon>Flavobacteriaceae</taxon>
        <taxon>Neptunitalea</taxon>
    </lineage>
</organism>
<dbReference type="InterPro" id="IPR006311">
    <property type="entry name" value="TAT_signal"/>
</dbReference>
<dbReference type="Proteomes" id="UP001143543">
    <property type="component" value="Unassembled WGS sequence"/>
</dbReference>
<dbReference type="PROSITE" id="PS51318">
    <property type="entry name" value="TAT"/>
    <property type="match status" value="1"/>
</dbReference>
<dbReference type="InterPro" id="IPR006439">
    <property type="entry name" value="HAD-SF_hydro_IA"/>
</dbReference>
<dbReference type="PANTHER" id="PTHR43316:SF3">
    <property type="entry name" value="HALOACID DEHALOGENASE, TYPE II (AFU_ORTHOLOGUE AFUA_2G07750)-RELATED"/>
    <property type="match status" value="1"/>
</dbReference>
<dbReference type="InterPro" id="IPR041492">
    <property type="entry name" value="HAD_2"/>
</dbReference>
<accession>A0ABQ5MJ89</accession>
<dbReference type="EMBL" id="BRVO01000001">
    <property type="protein sequence ID" value="GLB49002.1"/>
    <property type="molecule type" value="Genomic_DNA"/>
</dbReference>
<dbReference type="PRINTS" id="PR00413">
    <property type="entry name" value="HADHALOGNASE"/>
</dbReference>
<dbReference type="InterPro" id="IPR023198">
    <property type="entry name" value="PGP-like_dom2"/>
</dbReference>
<dbReference type="Pfam" id="PF13419">
    <property type="entry name" value="HAD_2"/>
    <property type="match status" value="1"/>
</dbReference>
<dbReference type="CDD" id="cd02588">
    <property type="entry name" value="HAD_L2-DEX"/>
    <property type="match status" value="1"/>
</dbReference>
<dbReference type="InterPro" id="IPR036412">
    <property type="entry name" value="HAD-like_sf"/>
</dbReference>
<reference evidence="4" key="1">
    <citation type="submission" date="2022-07" db="EMBL/GenBank/DDBJ databases">
        <title>Taxonomy of Novel Oxalotrophic and Methylotrophic Bacteria.</title>
        <authorList>
            <person name="Sahin N."/>
            <person name="Tani A."/>
        </authorList>
    </citation>
    <scope>NUCLEOTIDE SEQUENCE</scope>
    <source>
        <strain evidence="4">Y10</strain>
    </source>
</reference>
<gene>
    <name evidence="4" type="primary">chd1</name>
    <name evidence="4" type="ORF">Y10_13700</name>
</gene>
<dbReference type="NCBIfam" id="TIGR01409">
    <property type="entry name" value="TAT_signal_seq"/>
    <property type="match status" value="1"/>
</dbReference>
<dbReference type="SFLD" id="SFLDG01129">
    <property type="entry name" value="C1.5:_HAD__Beta-PGM__Phosphata"/>
    <property type="match status" value="1"/>
</dbReference>
<dbReference type="InterPro" id="IPR023214">
    <property type="entry name" value="HAD_sf"/>
</dbReference>
<feature type="chain" id="PRO_5046972440" evidence="3">
    <location>
        <begin position="35"/>
        <end position="266"/>
    </location>
</feature>
<dbReference type="Gene3D" id="3.40.50.1000">
    <property type="entry name" value="HAD superfamily/HAD-like"/>
    <property type="match status" value="1"/>
</dbReference>
<dbReference type="SFLD" id="SFLDS00003">
    <property type="entry name" value="Haloacid_Dehalogenase"/>
    <property type="match status" value="1"/>
</dbReference>
<proteinExistence type="inferred from homology"/>
<dbReference type="PANTHER" id="PTHR43316">
    <property type="entry name" value="HYDROLASE, HALOACID DELAHOGENASE-RELATED"/>
    <property type="match status" value="1"/>
</dbReference>
<evidence type="ECO:0000256" key="2">
    <source>
        <dbReference type="ARBA" id="ARBA00022801"/>
    </source>
</evidence>
<dbReference type="NCBIfam" id="TIGR01428">
    <property type="entry name" value="HAD_type_II"/>
    <property type="match status" value="1"/>
</dbReference>
<dbReference type="NCBIfam" id="TIGR01493">
    <property type="entry name" value="HAD-SF-IA-v2"/>
    <property type="match status" value="1"/>
</dbReference>
<dbReference type="SUPFAM" id="SSF56784">
    <property type="entry name" value="HAD-like"/>
    <property type="match status" value="1"/>
</dbReference>
<comment type="caution">
    <text evidence="4">The sequence shown here is derived from an EMBL/GenBank/DDBJ whole genome shotgun (WGS) entry which is preliminary data.</text>
</comment>
<evidence type="ECO:0000313" key="5">
    <source>
        <dbReference type="Proteomes" id="UP001143543"/>
    </source>
</evidence>
<protein>
    <submittedName>
        <fullName evidence="4">Haloacid dehalogenase</fullName>
    </submittedName>
</protein>
<evidence type="ECO:0000313" key="4">
    <source>
        <dbReference type="EMBL" id="GLB49002.1"/>
    </source>
</evidence>
<dbReference type="InterPro" id="IPR051540">
    <property type="entry name" value="S-2-haloacid_dehalogenase"/>
</dbReference>